<sequence>INPTRSEISKLICGLKSKPSSGLDEIFSKPLKHLLRGNHYPVNTHLQPTCKEGIFPKALKSSKIIPNFKKGLTTSKEYNVPISLLSTISKVIEKAMLDRLMSHLINNNTLSSQQHGFI</sequence>
<evidence type="ECO:0008006" key="2">
    <source>
        <dbReference type="Google" id="ProtNLM"/>
    </source>
</evidence>
<name>A0A1B6HW33_9HEMI</name>
<proteinExistence type="predicted"/>
<evidence type="ECO:0000313" key="1">
    <source>
        <dbReference type="EMBL" id="JAS78881.1"/>
    </source>
</evidence>
<organism evidence="1">
    <name type="scientific">Homalodisca liturata</name>
    <dbReference type="NCBI Taxonomy" id="320908"/>
    <lineage>
        <taxon>Eukaryota</taxon>
        <taxon>Metazoa</taxon>
        <taxon>Ecdysozoa</taxon>
        <taxon>Arthropoda</taxon>
        <taxon>Hexapoda</taxon>
        <taxon>Insecta</taxon>
        <taxon>Pterygota</taxon>
        <taxon>Neoptera</taxon>
        <taxon>Paraneoptera</taxon>
        <taxon>Hemiptera</taxon>
        <taxon>Auchenorrhyncha</taxon>
        <taxon>Membracoidea</taxon>
        <taxon>Cicadellidae</taxon>
        <taxon>Cicadellinae</taxon>
        <taxon>Proconiini</taxon>
        <taxon>Homalodisca</taxon>
    </lineage>
</organism>
<feature type="non-terminal residue" evidence="1">
    <location>
        <position position="118"/>
    </location>
</feature>
<protein>
    <recommendedName>
        <fullName evidence="2">Reverse transcriptase domain-containing protein</fullName>
    </recommendedName>
</protein>
<dbReference type="AlphaFoldDB" id="A0A1B6HW33"/>
<reference evidence="1" key="1">
    <citation type="submission" date="2015-11" db="EMBL/GenBank/DDBJ databases">
        <title>De novo transcriptome assembly of four potential Pierce s Disease insect vectors from Arizona vineyards.</title>
        <authorList>
            <person name="Tassone E.E."/>
        </authorList>
    </citation>
    <scope>NUCLEOTIDE SEQUENCE</scope>
</reference>
<dbReference type="EMBL" id="GECU01028825">
    <property type="protein sequence ID" value="JAS78881.1"/>
    <property type="molecule type" value="Transcribed_RNA"/>
</dbReference>
<feature type="non-terminal residue" evidence="1">
    <location>
        <position position="1"/>
    </location>
</feature>
<gene>
    <name evidence="1" type="ORF">g.56973</name>
</gene>
<accession>A0A1B6HW33</accession>